<evidence type="ECO:0000313" key="2">
    <source>
        <dbReference type="EMBL" id="TFY53817.1"/>
    </source>
</evidence>
<dbReference type="Proteomes" id="UP000298390">
    <property type="component" value="Unassembled WGS sequence"/>
</dbReference>
<dbReference type="STRING" id="34475.A0A4Y9XWQ6"/>
<sequence length="315" mass="33463">MNAGHRADDILPDLTNHFGSSRSAKAARRKHGSSLARKPTSNAEAGPSGTAGTGLLTPPSSQSQAEMDARRMLISPPPEEFLRRNRTVSVRSRLTSAPAELPHVATSAPKSVKPAAKRKRQISAGTIQETSVFDAGAVSEEGVSSLVDTHVAPEATPNGKPRKQSKRHVSFVARETSPPRPSTSNLAASVTTPTRLSRSRSESPTKRVLFLSPHQTNPRADYIPPSPSRRREFVSAPARRRSVTPVFPYEPPARALHPAARGVLLAPAGVPDALAHPAAQVRAEREGREEAHADDQEGAPGDRPDPAASPTLADG</sequence>
<feature type="region of interest" description="Disordered" evidence="1">
    <location>
        <begin position="151"/>
        <end position="237"/>
    </location>
</feature>
<feature type="compositionally biased region" description="Polar residues" evidence="1">
    <location>
        <begin position="182"/>
        <end position="196"/>
    </location>
</feature>
<reference evidence="2 3" key="1">
    <citation type="submission" date="2019-01" db="EMBL/GenBank/DDBJ databases">
        <title>Genome sequencing of the rare red list fungi Fomitopsis rosea.</title>
        <authorList>
            <person name="Buettner E."/>
            <person name="Kellner H."/>
        </authorList>
    </citation>
    <scope>NUCLEOTIDE SEQUENCE [LARGE SCALE GENOMIC DNA]</scope>
    <source>
        <strain evidence="2 3">DSM 105464</strain>
    </source>
</reference>
<dbReference type="EMBL" id="SEKV01000773">
    <property type="protein sequence ID" value="TFY53817.1"/>
    <property type="molecule type" value="Genomic_DNA"/>
</dbReference>
<gene>
    <name evidence="2" type="ORF">EVJ58_g9235</name>
</gene>
<feature type="region of interest" description="Disordered" evidence="1">
    <location>
        <begin position="1"/>
        <end position="116"/>
    </location>
</feature>
<feature type="region of interest" description="Disordered" evidence="1">
    <location>
        <begin position="275"/>
        <end position="315"/>
    </location>
</feature>
<accession>A0A4Y9XWQ6</accession>
<feature type="compositionally biased region" description="Basic residues" evidence="1">
    <location>
        <begin position="160"/>
        <end position="169"/>
    </location>
</feature>
<evidence type="ECO:0000313" key="3">
    <source>
        <dbReference type="Proteomes" id="UP000298390"/>
    </source>
</evidence>
<protein>
    <submittedName>
        <fullName evidence="2">Uncharacterized protein</fullName>
    </submittedName>
</protein>
<evidence type="ECO:0000256" key="1">
    <source>
        <dbReference type="SAM" id="MobiDB-lite"/>
    </source>
</evidence>
<dbReference type="AlphaFoldDB" id="A0A4Y9XWQ6"/>
<proteinExistence type="predicted"/>
<name>A0A4Y9XWQ6_9APHY</name>
<organism evidence="2 3">
    <name type="scientific">Rhodofomes roseus</name>
    <dbReference type="NCBI Taxonomy" id="34475"/>
    <lineage>
        <taxon>Eukaryota</taxon>
        <taxon>Fungi</taxon>
        <taxon>Dikarya</taxon>
        <taxon>Basidiomycota</taxon>
        <taxon>Agaricomycotina</taxon>
        <taxon>Agaricomycetes</taxon>
        <taxon>Polyporales</taxon>
        <taxon>Rhodofomes</taxon>
    </lineage>
</organism>
<comment type="caution">
    <text evidence="2">The sequence shown here is derived from an EMBL/GenBank/DDBJ whole genome shotgun (WGS) entry which is preliminary data.</text>
</comment>
<feature type="compositionally biased region" description="Basic and acidic residues" evidence="1">
    <location>
        <begin position="282"/>
        <end position="305"/>
    </location>
</feature>